<reference evidence="2" key="2">
    <citation type="submission" date="2021-03" db="UniProtKB">
        <authorList>
            <consortium name="EnsemblPlants"/>
        </authorList>
    </citation>
    <scope>IDENTIFICATION</scope>
</reference>
<dbReference type="PANTHER" id="PTHR47911:SF1">
    <property type="entry name" value="OS06G0664400 PROTEIN"/>
    <property type="match status" value="1"/>
</dbReference>
<proteinExistence type="predicted"/>
<dbReference type="Proteomes" id="UP000596660">
    <property type="component" value="Unplaced"/>
</dbReference>
<organism evidence="2 3">
    <name type="scientific">Chenopodium quinoa</name>
    <name type="common">Quinoa</name>
    <dbReference type="NCBI Taxonomy" id="63459"/>
    <lineage>
        <taxon>Eukaryota</taxon>
        <taxon>Viridiplantae</taxon>
        <taxon>Streptophyta</taxon>
        <taxon>Embryophyta</taxon>
        <taxon>Tracheophyta</taxon>
        <taxon>Spermatophyta</taxon>
        <taxon>Magnoliopsida</taxon>
        <taxon>eudicotyledons</taxon>
        <taxon>Gunneridae</taxon>
        <taxon>Pentapetalae</taxon>
        <taxon>Caryophyllales</taxon>
        <taxon>Chenopodiaceae</taxon>
        <taxon>Chenopodioideae</taxon>
        <taxon>Atripliceae</taxon>
        <taxon>Chenopodium</taxon>
    </lineage>
</organism>
<evidence type="ECO:0000313" key="2">
    <source>
        <dbReference type="EnsemblPlants" id="AUR62016680-RA:cds"/>
    </source>
</evidence>
<accession>A0A803LP01</accession>
<dbReference type="AlphaFoldDB" id="A0A803LP01"/>
<dbReference type="EnsemblPlants" id="AUR62016680-RA">
    <property type="protein sequence ID" value="AUR62016680-RA:cds"/>
    <property type="gene ID" value="AUR62016680"/>
</dbReference>
<evidence type="ECO:0000313" key="3">
    <source>
        <dbReference type="Proteomes" id="UP000596660"/>
    </source>
</evidence>
<protein>
    <submittedName>
        <fullName evidence="2">Uncharacterized protein</fullName>
    </submittedName>
</protein>
<keyword evidence="3" id="KW-1185">Reference proteome</keyword>
<feature type="compositionally biased region" description="Basic and acidic residues" evidence="1">
    <location>
        <begin position="179"/>
        <end position="188"/>
    </location>
</feature>
<dbReference type="Gramene" id="AUR62016680-RA">
    <property type="protein sequence ID" value="AUR62016680-RA:cds"/>
    <property type="gene ID" value="AUR62016680"/>
</dbReference>
<reference evidence="2" key="1">
    <citation type="journal article" date="2017" name="Nature">
        <title>The genome of Chenopodium quinoa.</title>
        <authorList>
            <person name="Jarvis D.E."/>
            <person name="Ho Y.S."/>
            <person name="Lightfoot D.J."/>
            <person name="Schmoeckel S.M."/>
            <person name="Li B."/>
            <person name="Borm T.J.A."/>
            <person name="Ohyanagi H."/>
            <person name="Mineta K."/>
            <person name="Michell C.T."/>
            <person name="Saber N."/>
            <person name="Kharbatia N.M."/>
            <person name="Rupper R.R."/>
            <person name="Sharp A.R."/>
            <person name="Dally N."/>
            <person name="Boughton B.A."/>
            <person name="Woo Y.H."/>
            <person name="Gao G."/>
            <person name="Schijlen E.G.W.M."/>
            <person name="Guo X."/>
            <person name="Momin A.A."/>
            <person name="Negrao S."/>
            <person name="Al-Babili S."/>
            <person name="Gehring C."/>
            <person name="Roessner U."/>
            <person name="Jung C."/>
            <person name="Murphy K."/>
            <person name="Arold S.T."/>
            <person name="Gojobori T."/>
            <person name="van der Linden C.G."/>
            <person name="van Loo E.N."/>
            <person name="Jellen E.N."/>
            <person name="Maughan P.J."/>
            <person name="Tester M."/>
        </authorList>
    </citation>
    <scope>NUCLEOTIDE SEQUENCE [LARGE SCALE GENOMIC DNA]</scope>
    <source>
        <strain evidence="2">cv. PI 614886</strain>
    </source>
</reference>
<name>A0A803LP01_CHEQI</name>
<sequence length="702" mass="75586">MRGRIGLFMNPSGLGSTTIGRTSKLVSCSAFSSSAGDGSGGGRGHGSGIPLPSSPFLHSYNSFVASNPPPRQPGLSQGRGGPVQQSFEGGIELGSQHKAPVFLKKDEFTGTRAEAESVESVPRQPIGEKNLPENILNVLSGTGRGIPDRKPVFENRVKEENRHIRPKQVGAPVIGAGRGGDRAEKSEKGSAGAKTKISREEAIKKAVGILSRGDDRREDGGAERGGGRRRRGGRSKDDSDDEVEDEDEGDKLVMGDDADGEKLAMELGPSMMAGLTEAFEEMATDVLPDPEEDEYLEAYDTNLKIELEPEYLMGDFETNPDIYENPPVPLREALEKMKPFLMAYEGIENQEEWEEILNETMEKVSLLKEIVDHYCGPDIATAKQQHEELERVAKTIPANVPNSVKNFTDRAVLSLQSNPGWGFHRKWQFMDKLALEGKTNQLKKRTGHTQDKKKEKTQVIKDDASEAAQATMDDAYYAAQATKDAVQAAKDAASEVAQTAEDDAFDAVDKYIRECLVTGYSDSDYAADVDTRRSVTGYVFTLGAQATKVAVQAAKDAASEVAQKGKDDAFVASQATKVAVQAANDAAFDVAQKGKDDAFDAAQVTKDDAFDAAQATKDDAFCAALATDDDAFYAAQVTEDDAFNAAQATEDDAYNAAQATKDKASEAAQTTKDNACNAAKGTKKKAGSEMAEMGRVKVRKVL</sequence>
<feature type="compositionally biased region" description="Basic and acidic residues" evidence="1">
    <location>
        <begin position="212"/>
        <end position="226"/>
    </location>
</feature>
<dbReference type="PANTHER" id="PTHR47911">
    <property type="entry name" value="HYDROXYPROLINE-RICH GLYCOPROTEIN-LIKE"/>
    <property type="match status" value="1"/>
</dbReference>
<feature type="region of interest" description="Disordered" evidence="1">
    <location>
        <begin position="30"/>
        <end position="83"/>
    </location>
</feature>
<feature type="compositionally biased region" description="Gly residues" evidence="1">
    <location>
        <begin position="37"/>
        <end position="47"/>
    </location>
</feature>
<feature type="region of interest" description="Disordered" evidence="1">
    <location>
        <begin position="162"/>
        <end position="258"/>
    </location>
</feature>
<feature type="compositionally biased region" description="Acidic residues" evidence="1">
    <location>
        <begin position="238"/>
        <end position="249"/>
    </location>
</feature>
<evidence type="ECO:0000256" key="1">
    <source>
        <dbReference type="SAM" id="MobiDB-lite"/>
    </source>
</evidence>